<evidence type="ECO:0000256" key="8">
    <source>
        <dbReference type="RuleBase" id="RU363032"/>
    </source>
</evidence>
<dbReference type="PROSITE" id="PS50928">
    <property type="entry name" value="ABC_TM1"/>
    <property type="match status" value="1"/>
</dbReference>
<evidence type="ECO:0000256" key="3">
    <source>
        <dbReference type="ARBA" id="ARBA00022448"/>
    </source>
</evidence>
<keyword evidence="7 8" id="KW-0472">Membrane</keyword>
<feature type="transmembrane region" description="Helical" evidence="8">
    <location>
        <begin position="69"/>
        <end position="88"/>
    </location>
</feature>
<comment type="caution">
    <text evidence="10">The sequence shown here is derived from an EMBL/GenBank/DDBJ whole genome shotgun (WGS) entry which is preliminary data.</text>
</comment>
<evidence type="ECO:0000256" key="5">
    <source>
        <dbReference type="ARBA" id="ARBA00022692"/>
    </source>
</evidence>
<dbReference type="InterPro" id="IPR035906">
    <property type="entry name" value="MetI-like_sf"/>
</dbReference>
<keyword evidence="11" id="KW-1185">Reference proteome</keyword>
<dbReference type="SUPFAM" id="SSF161098">
    <property type="entry name" value="MetI-like"/>
    <property type="match status" value="1"/>
</dbReference>
<feature type="transmembrane region" description="Helical" evidence="8">
    <location>
        <begin position="190"/>
        <end position="215"/>
    </location>
</feature>
<dbReference type="EMBL" id="JAAKZI010000024">
    <property type="protein sequence ID" value="NGN84473.1"/>
    <property type="molecule type" value="Genomic_DNA"/>
</dbReference>
<keyword evidence="3 8" id="KW-0813">Transport</keyword>
<evidence type="ECO:0000256" key="2">
    <source>
        <dbReference type="ARBA" id="ARBA00007069"/>
    </source>
</evidence>
<keyword evidence="5 8" id="KW-0812">Transmembrane</keyword>
<organism evidence="10 11">
    <name type="scientific">Arthrobacter silviterrae</name>
    <dbReference type="NCBI Taxonomy" id="2026658"/>
    <lineage>
        <taxon>Bacteria</taxon>
        <taxon>Bacillati</taxon>
        <taxon>Actinomycetota</taxon>
        <taxon>Actinomycetes</taxon>
        <taxon>Micrococcales</taxon>
        <taxon>Micrococcaceae</taxon>
        <taxon>Arthrobacter</taxon>
    </lineage>
</organism>
<sequence length="273" mass="29595">MRLSKSAKSILGVITGLVLLFIYAPLLLVVVNSFNSDKTFGWPPKGFTLEWWGRAFESEGVRSALVTSLWVAVVSTIISLVLGTLLALALQRYRFFGREAVNLLVILPIALPGIVTGIALNNMFTTILGVPLSMWTVVIAHATFCMVTVFNNVIARLRRVNSRLEEASADLGAGVFTTFRLVTFPQLRSALLAGGLLAFALSFDEIIVTTFTIGAGDTTLPIWILQNLFRPNQAPVVNVVAVVLIVVSIVPIYLAQRLSEDSVGVRRPAKVAA</sequence>
<evidence type="ECO:0000259" key="9">
    <source>
        <dbReference type="PROSITE" id="PS50928"/>
    </source>
</evidence>
<dbReference type="InterPro" id="IPR051789">
    <property type="entry name" value="Bact_Polyamine_Transport"/>
</dbReference>
<evidence type="ECO:0000256" key="7">
    <source>
        <dbReference type="ARBA" id="ARBA00023136"/>
    </source>
</evidence>
<feature type="transmembrane region" description="Helical" evidence="8">
    <location>
        <begin position="132"/>
        <end position="154"/>
    </location>
</feature>
<feature type="transmembrane region" description="Helical" evidence="8">
    <location>
        <begin position="235"/>
        <end position="254"/>
    </location>
</feature>
<dbReference type="PANTHER" id="PTHR43848:SF2">
    <property type="entry name" value="PUTRESCINE TRANSPORT SYSTEM PERMEASE PROTEIN POTI"/>
    <property type="match status" value="1"/>
</dbReference>
<reference evidence="10 11" key="1">
    <citation type="submission" date="2020-02" db="EMBL/GenBank/DDBJ databases">
        <title>Genome sequence of the type strain DSM 27180 of Arthrobacter silviterrae.</title>
        <authorList>
            <person name="Gao J."/>
            <person name="Sun J."/>
        </authorList>
    </citation>
    <scope>NUCLEOTIDE SEQUENCE [LARGE SCALE GENOMIC DNA]</scope>
    <source>
        <strain evidence="10 11">DSM 27180</strain>
    </source>
</reference>
<evidence type="ECO:0000313" key="10">
    <source>
        <dbReference type="EMBL" id="NGN84473.1"/>
    </source>
</evidence>
<comment type="subcellular location">
    <subcellularLocation>
        <location evidence="1 8">Cell membrane</location>
        <topology evidence="1 8">Multi-pass membrane protein</topology>
    </subcellularLocation>
</comment>
<feature type="transmembrane region" description="Helical" evidence="8">
    <location>
        <begin position="12"/>
        <end position="34"/>
    </location>
</feature>
<evidence type="ECO:0000313" key="11">
    <source>
        <dbReference type="Proteomes" id="UP000479226"/>
    </source>
</evidence>
<dbReference type="Gene3D" id="1.10.3720.10">
    <property type="entry name" value="MetI-like"/>
    <property type="match status" value="1"/>
</dbReference>
<gene>
    <name evidence="10" type="ORF">G6N77_13535</name>
</gene>
<keyword evidence="6 8" id="KW-1133">Transmembrane helix</keyword>
<evidence type="ECO:0000256" key="6">
    <source>
        <dbReference type="ARBA" id="ARBA00022989"/>
    </source>
</evidence>
<comment type="similarity">
    <text evidence="2">Belongs to the binding-protein-dependent transport system permease family. CysTW subfamily.</text>
</comment>
<proteinExistence type="inferred from homology"/>
<evidence type="ECO:0000256" key="4">
    <source>
        <dbReference type="ARBA" id="ARBA00022475"/>
    </source>
</evidence>
<dbReference type="PANTHER" id="PTHR43848">
    <property type="entry name" value="PUTRESCINE TRANSPORT SYSTEM PERMEASE PROTEIN POTI"/>
    <property type="match status" value="1"/>
</dbReference>
<dbReference type="CDD" id="cd06261">
    <property type="entry name" value="TM_PBP2"/>
    <property type="match status" value="1"/>
</dbReference>
<feature type="domain" description="ABC transmembrane type-1" evidence="9">
    <location>
        <begin position="65"/>
        <end position="255"/>
    </location>
</feature>
<dbReference type="InterPro" id="IPR000515">
    <property type="entry name" value="MetI-like"/>
</dbReference>
<evidence type="ECO:0000256" key="1">
    <source>
        <dbReference type="ARBA" id="ARBA00004651"/>
    </source>
</evidence>
<dbReference type="Proteomes" id="UP000479226">
    <property type="component" value="Unassembled WGS sequence"/>
</dbReference>
<protein>
    <submittedName>
        <fullName evidence="10">ABC transporter permease</fullName>
    </submittedName>
</protein>
<accession>A0ABX0DCW5</accession>
<keyword evidence="4" id="KW-1003">Cell membrane</keyword>
<feature type="transmembrane region" description="Helical" evidence="8">
    <location>
        <begin position="100"/>
        <end position="120"/>
    </location>
</feature>
<dbReference type="RefSeq" id="WP_165182694.1">
    <property type="nucleotide sequence ID" value="NZ_JAAKZI010000024.1"/>
</dbReference>
<name>A0ABX0DCW5_9MICC</name>
<dbReference type="Pfam" id="PF00528">
    <property type="entry name" value="BPD_transp_1"/>
    <property type="match status" value="1"/>
</dbReference>